<protein>
    <submittedName>
        <fullName evidence="2">Prefoldin subunit 5</fullName>
    </submittedName>
</protein>
<reference evidence="2" key="1">
    <citation type="submission" date="2023-07" db="EMBL/GenBank/DDBJ databases">
        <title>Genomic Encyclopedia of Type Strains, Phase IV (KMG-IV): sequencing the most valuable type-strain genomes for metagenomic binning, comparative biology and taxonomic classification.</title>
        <authorList>
            <person name="Goeker M."/>
        </authorList>
    </citation>
    <scope>NUCLEOTIDE SEQUENCE</scope>
    <source>
        <strain evidence="2">DSM 23947</strain>
    </source>
</reference>
<comment type="caution">
    <text evidence="2">The sequence shown here is derived from an EMBL/GenBank/DDBJ whole genome shotgun (WGS) entry which is preliminary data.</text>
</comment>
<accession>A0AAJ1T029</accession>
<feature type="coiled-coil region" evidence="1">
    <location>
        <begin position="4"/>
        <end position="34"/>
    </location>
</feature>
<evidence type="ECO:0000256" key="1">
    <source>
        <dbReference type="SAM" id="Coils"/>
    </source>
</evidence>
<evidence type="ECO:0000313" key="3">
    <source>
        <dbReference type="Proteomes" id="UP001237207"/>
    </source>
</evidence>
<gene>
    <name evidence="2" type="ORF">J2S13_002254</name>
</gene>
<feature type="coiled-coil region" evidence="1">
    <location>
        <begin position="84"/>
        <end position="111"/>
    </location>
</feature>
<organism evidence="2 3">
    <name type="scientific">Oikeobacillus pervagus</name>
    <dbReference type="NCBI Taxonomy" id="1325931"/>
    <lineage>
        <taxon>Bacteria</taxon>
        <taxon>Bacillati</taxon>
        <taxon>Bacillota</taxon>
        <taxon>Bacilli</taxon>
        <taxon>Bacillales</taxon>
        <taxon>Bacillaceae</taxon>
        <taxon>Oikeobacillus</taxon>
    </lineage>
</organism>
<dbReference type="AlphaFoldDB" id="A0AAJ1T029"/>
<name>A0AAJ1T029_9BACI</name>
<keyword evidence="3" id="KW-1185">Reference proteome</keyword>
<dbReference type="Proteomes" id="UP001237207">
    <property type="component" value="Unassembled WGS sequence"/>
</dbReference>
<dbReference type="Pfam" id="PF16888">
    <property type="entry name" value="YwqH-like"/>
    <property type="match status" value="1"/>
</dbReference>
<dbReference type="InterPro" id="IPR031681">
    <property type="entry name" value="YwqH-like"/>
</dbReference>
<proteinExistence type="predicted"/>
<dbReference type="EMBL" id="JAUSUC010000028">
    <property type="protein sequence ID" value="MDQ0215834.1"/>
    <property type="molecule type" value="Genomic_DNA"/>
</dbReference>
<dbReference type="RefSeq" id="WP_307257834.1">
    <property type="nucleotide sequence ID" value="NZ_JAUSUC010000028.1"/>
</dbReference>
<keyword evidence="1" id="KW-0175">Coiled coil</keyword>
<sequence length="111" mass="13081">MPSIGSLMERLRRKKEELNRLKKCREELKVTQQSFTNNKNLCLLPELSSQTWLGNWADGFDDIRESGILESYQEIETKQFKVVYKEIAKKIEEIEKEIEELEAQIEALMAM</sequence>
<evidence type="ECO:0000313" key="2">
    <source>
        <dbReference type="EMBL" id="MDQ0215834.1"/>
    </source>
</evidence>